<dbReference type="EMBL" id="SMAI01000003">
    <property type="protein sequence ID" value="TCT05933.1"/>
    <property type="molecule type" value="Genomic_DNA"/>
</dbReference>
<dbReference type="Proteomes" id="UP000294664">
    <property type="component" value="Unassembled WGS sequence"/>
</dbReference>
<dbReference type="GO" id="GO:0015293">
    <property type="term" value="F:symporter activity"/>
    <property type="evidence" value="ECO:0007669"/>
    <property type="project" value="UniProtKB-KW"/>
</dbReference>
<feature type="region of interest" description="Disordered" evidence="12">
    <location>
        <begin position="1"/>
        <end position="23"/>
    </location>
</feature>
<comment type="catalytic activity">
    <reaction evidence="10">
        <text>phosphate(in) + H(+)(in) = phosphate(out) + H(+)(out)</text>
        <dbReference type="Rhea" id="RHEA:29939"/>
        <dbReference type="ChEBI" id="CHEBI:15378"/>
        <dbReference type="ChEBI" id="CHEBI:43474"/>
    </reaction>
</comment>
<gene>
    <name evidence="13" type="ORF">EDC64_10334</name>
</gene>
<keyword evidence="7" id="KW-0769">Symport</keyword>
<feature type="transmembrane region" description="Helical" evidence="11">
    <location>
        <begin position="119"/>
        <end position="137"/>
    </location>
</feature>
<feature type="transmembrane region" description="Helical" evidence="11">
    <location>
        <begin position="35"/>
        <end position="54"/>
    </location>
</feature>
<feature type="transmembrane region" description="Helical" evidence="11">
    <location>
        <begin position="521"/>
        <end position="542"/>
    </location>
</feature>
<protein>
    <recommendedName>
        <fullName evidence="11">Phosphate transporter</fullName>
    </recommendedName>
</protein>
<feature type="transmembrane region" description="Helical" evidence="11">
    <location>
        <begin position="212"/>
        <end position="234"/>
    </location>
</feature>
<evidence type="ECO:0000256" key="10">
    <source>
        <dbReference type="ARBA" id="ARBA00047348"/>
    </source>
</evidence>
<dbReference type="PANTHER" id="PTHR11101">
    <property type="entry name" value="PHOSPHATE TRANSPORTER"/>
    <property type="match status" value="1"/>
</dbReference>
<proteinExistence type="inferred from homology"/>
<evidence type="ECO:0000256" key="9">
    <source>
        <dbReference type="ARBA" id="ARBA00023136"/>
    </source>
</evidence>
<evidence type="ECO:0000313" key="13">
    <source>
        <dbReference type="EMBL" id="TCT05933.1"/>
    </source>
</evidence>
<evidence type="ECO:0000313" key="14">
    <source>
        <dbReference type="Proteomes" id="UP000294664"/>
    </source>
</evidence>
<evidence type="ECO:0000256" key="4">
    <source>
        <dbReference type="ARBA" id="ARBA00022475"/>
    </source>
</evidence>
<evidence type="ECO:0000256" key="7">
    <source>
        <dbReference type="ARBA" id="ARBA00022847"/>
    </source>
</evidence>
<evidence type="ECO:0000256" key="5">
    <source>
        <dbReference type="ARBA" id="ARBA00022592"/>
    </source>
</evidence>
<evidence type="ECO:0000256" key="11">
    <source>
        <dbReference type="RuleBase" id="RU363058"/>
    </source>
</evidence>
<name>A0A4R3LZP4_9HYPH</name>
<feature type="transmembrane region" description="Helical" evidence="11">
    <location>
        <begin position="280"/>
        <end position="298"/>
    </location>
</feature>
<dbReference type="GO" id="GO:0005315">
    <property type="term" value="F:phosphate transmembrane transporter activity"/>
    <property type="evidence" value="ECO:0007669"/>
    <property type="project" value="InterPro"/>
</dbReference>
<evidence type="ECO:0000256" key="2">
    <source>
        <dbReference type="ARBA" id="ARBA00005342"/>
    </source>
</evidence>
<organism evidence="13 14">
    <name type="scientific">Aquabacter spiritensis</name>
    <dbReference type="NCBI Taxonomy" id="933073"/>
    <lineage>
        <taxon>Bacteria</taxon>
        <taxon>Pseudomonadati</taxon>
        <taxon>Pseudomonadota</taxon>
        <taxon>Alphaproteobacteria</taxon>
        <taxon>Hyphomicrobiales</taxon>
        <taxon>Xanthobacteraceae</taxon>
        <taxon>Aquabacter</taxon>
    </lineage>
</organism>
<feature type="transmembrane region" description="Helical" evidence="11">
    <location>
        <begin position="149"/>
        <end position="171"/>
    </location>
</feature>
<feature type="transmembrane region" description="Helical" evidence="11">
    <location>
        <begin position="428"/>
        <end position="449"/>
    </location>
</feature>
<accession>A0A4R3LZP4</accession>
<evidence type="ECO:0000256" key="3">
    <source>
        <dbReference type="ARBA" id="ARBA00022448"/>
    </source>
</evidence>
<keyword evidence="14" id="KW-1185">Reference proteome</keyword>
<sequence length="546" mass="57265">MSETAGAVPGQVHHRKSGKSGSHAGLDRKNGMLEVFIFFALLVGGLTYVVWSIWTDVQAAEPGSLALLPFLLLILALLIALAFEFVNGFHDTANAVATVIYTNSLPAHFAVVWSGCWNFLGVLVSSGAVAFGIIQLLPVELILNVGSGAGMAMVFSLLIAAIIWNLGTWYLGLPASSSHTLIGSIIGVGIANQLVQGHSGTSGVDWGQAANVGYSLLLSPVVGFIAAGLLLLSLKALVKNPALYREPKAHKAPPWWIRGLLVLTCTGVSFAHGSNDGQKGMGLIMLILIGIVPTAYALNRAVAPEDVATFRALSLATAESLAGTLPPGTPPVAGDPRTILTTYVRDHEVRPDTVPALAQVARELGAAVATTTSLAQVPSVAVPNLRNDMYLASETIRIMVKSGRPAFDPQTRENLVAYERSLDEATKFIPLWVKVAVAIALGLGTMVGWKRIVVTVGEKIGKTHLTYAQGGAAELVAMGTIFAADHYGLPVSTTHVLSSGVAGTMAANRSGLQMSTIRNLAMAWILTLPAAILLSGGLYLLLRAVI</sequence>
<keyword evidence="8 11" id="KW-1133">Transmembrane helix</keyword>
<dbReference type="Pfam" id="PF01384">
    <property type="entry name" value="PHO4"/>
    <property type="match status" value="1"/>
</dbReference>
<keyword evidence="5 11" id="KW-0592">Phosphate transport</keyword>
<comment type="caution">
    <text evidence="13">The sequence shown here is derived from an EMBL/GenBank/DDBJ whole genome shotgun (WGS) entry which is preliminary data.</text>
</comment>
<evidence type="ECO:0000256" key="8">
    <source>
        <dbReference type="ARBA" id="ARBA00022989"/>
    </source>
</evidence>
<dbReference type="OrthoDB" id="9779554at2"/>
<comment type="similarity">
    <text evidence="2">Belongs to the inorganic phosphate transporter (PiT) (TC 2.A.20) family. Pit subfamily.</text>
</comment>
<evidence type="ECO:0000256" key="12">
    <source>
        <dbReference type="SAM" id="MobiDB-lite"/>
    </source>
</evidence>
<keyword evidence="4" id="KW-1003">Cell membrane</keyword>
<comment type="subcellular location">
    <subcellularLocation>
        <location evidence="1">Cell membrane</location>
        <topology evidence="1">Multi-pass membrane protein</topology>
    </subcellularLocation>
    <subcellularLocation>
        <location evidence="11">Membrane</location>
        <topology evidence="11">Multi-pass membrane protein</topology>
    </subcellularLocation>
</comment>
<dbReference type="GO" id="GO:0005886">
    <property type="term" value="C:plasma membrane"/>
    <property type="evidence" value="ECO:0007669"/>
    <property type="project" value="UniProtKB-SubCell"/>
</dbReference>
<keyword evidence="3 11" id="KW-0813">Transport</keyword>
<dbReference type="AlphaFoldDB" id="A0A4R3LZP4"/>
<dbReference type="GO" id="GO:0035435">
    <property type="term" value="P:phosphate ion transmembrane transport"/>
    <property type="evidence" value="ECO:0007669"/>
    <property type="project" value="TreeGrafter"/>
</dbReference>
<feature type="transmembrane region" description="Helical" evidence="11">
    <location>
        <begin position="255"/>
        <end position="274"/>
    </location>
</feature>
<evidence type="ECO:0000256" key="6">
    <source>
        <dbReference type="ARBA" id="ARBA00022692"/>
    </source>
</evidence>
<dbReference type="InterPro" id="IPR001204">
    <property type="entry name" value="Phos_transporter"/>
</dbReference>
<reference evidence="13 14" key="1">
    <citation type="submission" date="2019-03" db="EMBL/GenBank/DDBJ databases">
        <title>Genomic Encyclopedia of Type Strains, Phase IV (KMG-IV): sequencing the most valuable type-strain genomes for metagenomic binning, comparative biology and taxonomic classification.</title>
        <authorList>
            <person name="Goeker M."/>
        </authorList>
    </citation>
    <scope>NUCLEOTIDE SEQUENCE [LARGE SCALE GENOMIC DNA]</scope>
    <source>
        <strain evidence="13 14">DSM 9035</strain>
    </source>
</reference>
<dbReference type="PANTHER" id="PTHR11101:SF65">
    <property type="entry name" value="LOW-AFFINITY INORGANIC PHOSPHATE TRANSPORTER PITA-RELATED"/>
    <property type="match status" value="1"/>
</dbReference>
<keyword evidence="6 11" id="KW-0812">Transmembrane</keyword>
<keyword evidence="9 11" id="KW-0472">Membrane</keyword>
<feature type="transmembrane region" description="Helical" evidence="11">
    <location>
        <begin position="66"/>
        <end position="86"/>
    </location>
</feature>
<evidence type="ECO:0000256" key="1">
    <source>
        <dbReference type="ARBA" id="ARBA00004651"/>
    </source>
</evidence>